<reference evidence="1" key="1">
    <citation type="submission" date="2013-03" db="EMBL/GenBank/DDBJ databases">
        <authorList>
            <person name="Harkins D.M."/>
            <person name="Durkin A.S."/>
            <person name="Brinkac L.M."/>
            <person name="Haft D.H."/>
            <person name="Selengut J.D."/>
            <person name="Sanka R."/>
            <person name="DePew J."/>
            <person name="Purushe J."/>
            <person name="Hartskeerl R.A."/>
            <person name="Ahmed A."/>
            <person name="van der Linden H."/>
            <person name="Goris M.G.A."/>
            <person name="Vinetz J.M."/>
            <person name="Sutton G.G."/>
            <person name="Nierman W.C."/>
            <person name="Fouts D.E."/>
        </authorList>
    </citation>
    <scope>NUCLEOTIDE SEQUENCE [LARGE SCALE GENOMIC DNA]</scope>
    <source>
        <strain evidence="1">ICFT</strain>
    </source>
</reference>
<evidence type="ECO:0000313" key="2">
    <source>
        <dbReference type="Proteomes" id="UP000012313"/>
    </source>
</evidence>
<name>N1WLY4_9LEPT</name>
<keyword evidence="2" id="KW-1185">Reference proteome</keyword>
<organism evidence="1 2">
    <name type="scientific">Leptospira weilii serovar Ranarum str. ICFT</name>
    <dbReference type="NCBI Taxonomy" id="1218598"/>
    <lineage>
        <taxon>Bacteria</taxon>
        <taxon>Pseudomonadati</taxon>
        <taxon>Spirochaetota</taxon>
        <taxon>Spirochaetia</taxon>
        <taxon>Leptospirales</taxon>
        <taxon>Leptospiraceae</taxon>
        <taxon>Leptospira</taxon>
    </lineage>
</organism>
<dbReference type="EMBL" id="AOHC02000025">
    <property type="protein sequence ID" value="EMY78179.1"/>
    <property type="molecule type" value="Genomic_DNA"/>
</dbReference>
<accession>N1WLY4</accession>
<proteinExistence type="predicted"/>
<evidence type="ECO:0000313" key="1">
    <source>
        <dbReference type="EMBL" id="EMY78179.1"/>
    </source>
</evidence>
<dbReference type="AlphaFoldDB" id="N1WLY4"/>
<dbReference type="STRING" id="1218598.LEP1GSC060_1381"/>
<gene>
    <name evidence="1" type="ORF">LEP1GSC060_1381</name>
</gene>
<protein>
    <submittedName>
        <fullName evidence="1">Uncharacterized protein</fullName>
    </submittedName>
</protein>
<dbReference type="Proteomes" id="UP000012313">
    <property type="component" value="Unassembled WGS sequence"/>
</dbReference>
<comment type="caution">
    <text evidence="1">The sequence shown here is derived from an EMBL/GenBank/DDBJ whole genome shotgun (WGS) entry which is preliminary data.</text>
</comment>
<sequence>MHIKKFYKLDDVPSLDFPFAFICQIVSNAAKAEHEDPRIVCLYRKKVPLKVMDGKTPLYGNIFF</sequence>